<reference evidence="2 3" key="1">
    <citation type="submission" date="2016-03" db="EMBL/GenBank/DDBJ databases">
        <title>EvidentialGene: Evidence-directed Construction of Genes on Genomes.</title>
        <authorList>
            <person name="Gilbert D.G."/>
            <person name="Choi J.-H."/>
            <person name="Mockaitis K."/>
            <person name="Colbourne J."/>
            <person name="Pfrender M."/>
        </authorList>
    </citation>
    <scope>NUCLEOTIDE SEQUENCE [LARGE SCALE GENOMIC DNA]</scope>
    <source>
        <strain evidence="2 3">Xinb3</strain>
        <tissue evidence="2">Complete organism</tissue>
    </source>
</reference>
<accession>A0A162P9V8</accession>
<feature type="transmembrane region" description="Helical" evidence="1">
    <location>
        <begin position="7"/>
        <end position="30"/>
    </location>
</feature>
<proteinExistence type="predicted"/>
<gene>
    <name evidence="2" type="ORF">APZ42_015215</name>
</gene>
<protein>
    <submittedName>
        <fullName evidence="2">Uncharacterized protein</fullName>
    </submittedName>
</protein>
<sequence length="95" mass="10810">MYIKMSVLWVAVVSTVYLSCRLTALLSFLLAMLYTLPGYIQGFAFLSSFCKALSTDRFGQLDWIDRPDDLPVDRNVSLDRHRENSLSRFVKGGVL</sequence>
<comment type="caution">
    <text evidence="2">The sequence shown here is derived from an EMBL/GenBank/DDBJ whole genome shotgun (WGS) entry which is preliminary data.</text>
</comment>
<evidence type="ECO:0000256" key="1">
    <source>
        <dbReference type="SAM" id="Phobius"/>
    </source>
</evidence>
<name>A0A162P9V8_9CRUS</name>
<evidence type="ECO:0000313" key="3">
    <source>
        <dbReference type="Proteomes" id="UP000076858"/>
    </source>
</evidence>
<keyword evidence="3" id="KW-1185">Reference proteome</keyword>
<keyword evidence="1" id="KW-1133">Transmembrane helix</keyword>
<dbReference type="Proteomes" id="UP000076858">
    <property type="component" value="Unassembled WGS sequence"/>
</dbReference>
<keyword evidence="1" id="KW-0812">Transmembrane</keyword>
<dbReference type="EMBL" id="LRGB01000512">
    <property type="protein sequence ID" value="KZS18662.1"/>
    <property type="molecule type" value="Genomic_DNA"/>
</dbReference>
<dbReference type="AlphaFoldDB" id="A0A162P9V8"/>
<organism evidence="2 3">
    <name type="scientific">Daphnia magna</name>
    <dbReference type="NCBI Taxonomy" id="35525"/>
    <lineage>
        <taxon>Eukaryota</taxon>
        <taxon>Metazoa</taxon>
        <taxon>Ecdysozoa</taxon>
        <taxon>Arthropoda</taxon>
        <taxon>Crustacea</taxon>
        <taxon>Branchiopoda</taxon>
        <taxon>Diplostraca</taxon>
        <taxon>Cladocera</taxon>
        <taxon>Anomopoda</taxon>
        <taxon>Daphniidae</taxon>
        <taxon>Daphnia</taxon>
    </lineage>
</organism>
<evidence type="ECO:0000313" key="2">
    <source>
        <dbReference type="EMBL" id="KZS18662.1"/>
    </source>
</evidence>
<keyword evidence="1" id="KW-0472">Membrane</keyword>